<name>Q9X0K5_THEMA</name>
<reference evidence="9 10" key="1">
    <citation type="journal article" date="1999" name="Nature">
        <title>Evidence for lateral gene transfer between Archaea and Bacteria from genome sequence of Thermotoga maritima.</title>
        <authorList>
            <person name="Nelson K.E."/>
            <person name="Clayton R.A."/>
            <person name="Gill S.R."/>
            <person name="Gwinn M.L."/>
            <person name="Dodson R.J."/>
            <person name="Haft D.H."/>
            <person name="Hickey E.K."/>
            <person name="Peterson J.D."/>
            <person name="Nelson W.C."/>
            <person name="Ketchum K.A."/>
            <person name="McDonald L."/>
            <person name="Utterback T.R."/>
            <person name="Malek J.A."/>
            <person name="Linher K.D."/>
            <person name="Garrett M.M."/>
            <person name="Stewart A.M."/>
            <person name="Cotton M.D."/>
            <person name="Pratt M.S."/>
            <person name="Phillips C.A."/>
            <person name="Richardson D."/>
            <person name="Heidelberg J."/>
            <person name="Sutton G.G."/>
            <person name="Fleischmann R.D."/>
            <person name="White O."/>
            <person name="Salzberg S.L."/>
            <person name="Smith H.O."/>
            <person name="Venter J.C."/>
            <person name="Fraser C.M."/>
        </authorList>
    </citation>
    <scope>NUCLEOTIDE SEQUENCE [LARGE SCALE GENOMIC DNA]</scope>
    <source>
        <strain evidence="10">ATCC 43589 / DSM 3109 / JCM 10099 / NBRC 100826 / MSB8</strain>
    </source>
</reference>
<protein>
    <submittedName>
        <fullName evidence="9">Glycerol-3-phosphate ABC transporter, permease protein</fullName>
    </submittedName>
</protein>
<keyword evidence="4 7" id="KW-0812">Transmembrane</keyword>
<accession>Q9X0K5</accession>
<organism evidence="9 10">
    <name type="scientific">Thermotoga maritima (strain ATCC 43589 / DSM 3109 / JCM 10099 / NBRC 100826 / MSB8)</name>
    <dbReference type="NCBI Taxonomy" id="243274"/>
    <lineage>
        <taxon>Bacteria</taxon>
        <taxon>Thermotogati</taxon>
        <taxon>Thermotogota</taxon>
        <taxon>Thermotogae</taxon>
        <taxon>Thermotogales</taxon>
        <taxon>Thermotogaceae</taxon>
        <taxon>Thermotoga</taxon>
    </lineage>
</organism>
<evidence type="ECO:0000256" key="7">
    <source>
        <dbReference type="RuleBase" id="RU363032"/>
    </source>
</evidence>
<dbReference type="PROSITE" id="PS50928">
    <property type="entry name" value="ABC_TM1"/>
    <property type="match status" value="1"/>
</dbReference>
<keyword evidence="10" id="KW-1185">Reference proteome</keyword>
<comment type="subcellular location">
    <subcellularLocation>
        <location evidence="1 7">Cell membrane</location>
        <topology evidence="1 7">Multi-pass membrane protein</topology>
    </subcellularLocation>
</comment>
<evidence type="ECO:0000256" key="2">
    <source>
        <dbReference type="ARBA" id="ARBA00022448"/>
    </source>
</evidence>
<keyword evidence="5 7" id="KW-1133">Transmembrane helix</keyword>
<dbReference type="GO" id="GO:0005886">
    <property type="term" value="C:plasma membrane"/>
    <property type="evidence" value="ECO:0007669"/>
    <property type="project" value="UniProtKB-SubCell"/>
</dbReference>
<dbReference type="InterPro" id="IPR000515">
    <property type="entry name" value="MetI-like"/>
</dbReference>
<sequence>MFPLTPYHFSGGIKLKRVLPYLLLLPTFVIITLFIYWPAVYSLRLSFYRITPFGNRMVFVGLRNFQRLFQSPEYLNAIKVTVVYVLASLFLTIFLAFFIALLLNMNLPGNRIFRALIFTPYAISPAIAGVLWSFLLNPVVGHVNYILSKLFGLQVEWLTTKPYALIAVIIATVWKTLPFDIIFYLAGLQDIPQELIEASLVEGANSWARTWKIVFPLLSPITFYLVIMNLVSFMFSSFAIIDVTTKGGPGNYTTTLIYRLYLDAFAFQKIGPAAAQSVILFLIMAIVTIFYFKFGERRVHYQ</sequence>
<evidence type="ECO:0000313" key="9">
    <source>
        <dbReference type="EMBL" id="AAD36197.1"/>
    </source>
</evidence>
<gene>
    <name evidence="9" type="ordered locus">TM_1121</name>
</gene>
<feature type="transmembrane region" description="Helical" evidence="7">
    <location>
        <begin position="221"/>
        <end position="241"/>
    </location>
</feature>
<dbReference type="KEGG" id="tma:TM1121"/>
<dbReference type="PANTHER" id="PTHR43005">
    <property type="entry name" value="BLR7065 PROTEIN"/>
    <property type="match status" value="1"/>
</dbReference>
<evidence type="ECO:0000313" key="10">
    <source>
        <dbReference type="Proteomes" id="UP000008183"/>
    </source>
</evidence>
<feature type="transmembrane region" description="Helical" evidence="7">
    <location>
        <begin position="21"/>
        <end position="39"/>
    </location>
</feature>
<dbReference type="PANTHER" id="PTHR43005:SF1">
    <property type="entry name" value="SPERMIDINE_PUTRESCINE TRANSPORT SYSTEM PERMEASE PROTEIN"/>
    <property type="match status" value="1"/>
</dbReference>
<keyword evidence="6 7" id="KW-0472">Membrane</keyword>
<dbReference type="InterPro" id="IPR035906">
    <property type="entry name" value="MetI-like_sf"/>
</dbReference>
<evidence type="ECO:0000259" key="8">
    <source>
        <dbReference type="PROSITE" id="PS50928"/>
    </source>
</evidence>
<evidence type="ECO:0000256" key="1">
    <source>
        <dbReference type="ARBA" id="ARBA00004651"/>
    </source>
</evidence>
<dbReference type="AlphaFoldDB" id="Q9X0K5"/>
<keyword evidence="2 7" id="KW-0813">Transport</keyword>
<evidence type="ECO:0000256" key="6">
    <source>
        <dbReference type="ARBA" id="ARBA00023136"/>
    </source>
</evidence>
<dbReference type="InParanoid" id="Q9X0K5"/>
<dbReference type="GO" id="GO:0055085">
    <property type="term" value="P:transmembrane transport"/>
    <property type="evidence" value="ECO:0007669"/>
    <property type="project" value="InterPro"/>
</dbReference>
<dbReference type="PIR" id="F72292">
    <property type="entry name" value="F72292"/>
</dbReference>
<proteinExistence type="inferred from homology"/>
<dbReference type="OrthoDB" id="9807129at2"/>
<dbReference type="EMBL" id="AE000512">
    <property type="protein sequence ID" value="AAD36197.1"/>
    <property type="molecule type" value="Genomic_DNA"/>
</dbReference>
<keyword evidence="3" id="KW-1003">Cell membrane</keyword>
<dbReference type="EnsemblBacteria" id="AAD36197">
    <property type="protein sequence ID" value="AAD36197"/>
    <property type="gene ID" value="TM_1121"/>
</dbReference>
<dbReference type="PaxDb" id="243274-THEMA_08740"/>
<feature type="transmembrane region" description="Helical" evidence="7">
    <location>
        <begin position="163"/>
        <end position="186"/>
    </location>
</feature>
<dbReference type="Pfam" id="PF00528">
    <property type="entry name" value="BPD_transp_1"/>
    <property type="match status" value="1"/>
</dbReference>
<feature type="domain" description="ABC transmembrane type-1" evidence="8">
    <location>
        <begin position="78"/>
        <end position="291"/>
    </location>
</feature>
<feature type="transmembrane region" description="Helical" evidence="7">
    <location>
        <begin position="273"/>
        <end position="292"/>
    </location>
</feature>
<dbReference type="CDD" id="cd06261">
    <property type="entry name" value="TM_PBP2"/>
    <property type="match status" value="1"/>
</dbReference>
<feature type="transmembrane region" description="Helical" evidence="7">
    <location>
        <begin position="82"/>
        <end position="103"/>
    </location>
</feature>
<comment type="similarity">
    <text evidence="7">Belongs to the binding-protein-dependent transport system permease family.</text>
</comment>
<feature type="transmembrane region" description="Helical" evidence="7">
    <location>
        <begin position="115"/>
        <end position="135"/>
    </location>
</feature>
<dbReference type="SUPFAM" id="SSF161098">
    <property type="entry name" value="MetI-like"/>
    <property type="match status" value="1"/>
</dbReference>
<evidence type="ECO:0000256" key="5">
    <source>
        <dbReference type="ARBA" id="ARBA00022989"/>
    </source>
</evidence>
<evidence type="ECO:0000256" key="3">
    <source>
        <dbReference type="ARBA" id="ARBA00022475"/>
    </source>
</evidence>
<dbReference type="Gene3D" id="1.10.3720.10">
    <property type="entry name" value="MetI-like"/>
    <property type="match status" value="1"/>
</dbReference>
<dbReference type="PATRIC" id="fig|243274.5.peg.1137"/>
<dbReference type="Proteomes" id="UP000008183">
    <property type="component" value="Chromosome"/>
</dbReference>
<evidence type="ECO:0000256" key="4">
    <source>
        <dbReference type="ARBA" id="ARBA00022692"/>
    </source>
</evidence>